<organism evidence="2 3">
    <name type="scientific">Jiella sonneratiae</name>
    <dbReference type="NCBI Taxonomy" id="2816856"/>
    <lineage>
        <taxon>Bacteria</taxon>
        <taxon>Pseudomonadati</taxon>
        <taxon>Pseudomonadota</taxon>
        <taxon>Alphaproteobacteria</taxon>
        <taxon>Hyphomicrobiales</taxon>
        <taxon>Aurantimonadaceae</taxon>
        <taxon>Jiella</taxon>
    </lineage>
</organism>
<keyword evidence="1" id="KW-0472">Membrane</keyword>
<proteinExistence type="predicted"/>
<feature type="transmembrane region" description="Helical" evidence="1">
    <location>
        <begin position="12"/>
        <end position="32"/>
    </location>
</feature>
<evidence type="ECO:0000313" key="3">
    <source>
        <dbReference type="Proteomes" id="UP000664288"/>
    </source>
</evidence>
<keyword evidence="1" id="KW-0812">Transmembrane</keyword>
<gene>
    <name evidence="2" type="ORF">J1C47_11645</name>
</gene>
<sequence length="92" mass="9222">MPRRLAAPAGASLLRGTALVAAALVALALVVVPMVDRGTSERFADGGQGLDMMATGSIGSGTTAYTIRRSVLQAPGSAPCITFADGSRRGSC</sequence>
<dbReference type="EMBL" id="JAFMPY010000010">
    <property type="protein sequence ID" value="MBO0904296.1"/>
    <property type="molecule type" value="Genomic_DNA"/>
</dbReference>
<keyword evidence="3" id="KW-1185">Reference proteome</keyword>
<evidence type="ECO:0000313" key="2">
    <source>
        <dbReference type="EMBL" id="MBO0904296.1"/>
    </source>
</evidence>
<keyword evidence="1" id="KW-1133">Transmembrane helix</keyword>
<protein>
    <submittedName>
        <fullName evidence="2">Uncharacterized protein</fullName>
    </submittedName>
</protein>
<reference evidence="2 3" key="1">
    <citation type="submission" date="2021-03" db="EMBL/GenBank/DDBJ databases">
        <title>Whole genome sequence of Jiella sp. MQZ13P-4.</title>
        <authorList>
            <person name="Tuo L."/>
        </authorList>
    </citation>
    <scope>NUCLEOTIDE SEQUENCE [LARGE SCALE GENOMIC DNA]</scope>
    <source>
        <strain evidence="2 3">MQZ13P-4</strain>
    </source>
</reference>
<evidence type="ECO:0000256" key="1">
    <source>
        <dbReference type="SAM" id="Phobius"/>
    </source>
</evidence>
<accession>A0ABS3J3N9</accession>
<dbReference type="Proteomes" id="UP000664288">
    <property type="component" value="Unassembled WGS sequence"/>
</dbReference>
<name>A0ABS3J3N9_9HYPH</name>
<comment type="caution">
    <text evidence="2">The sequence shown here is derived from an EMBL/GenBank/DDBJ whole genome shotgun (WGS) entry which is preliminary data.</text>
</comment>